<dbReference type="PRINTS" id="PR00364">
    <property type="entry name" value="DISEASERSIST"/>
</dbReference>
<gene>
    <name evidence="3" type="ORF">HUJ06_025876</name>
</gene>
<dbReference type="SUPFAM" id="SSF52540">
    <property type="entry name" value="P-loop containing nucleoside triphosphate hydrolases"/>
    <property type="match status" value="1"/>
</dbReference>
<dbReference type="InterPro" id="IPR027417">
    <property type="entry name" value="P-loop_NTPase"/>
</dbReference>
<dbReference type="PANTHER" id="PTHR36766:SF52">
    <property type="entry name" value="LATE BLIGHT RESISTANCE PROTEIN HOMOLOG R1B-8"/>
    <property type="match status" value="1"/>
</dbReference>
<dbReference type="PANTHER" id="PTHR36766">
    <property type="entry name" value="PLANT BROAD-SPECTRUM MILDEW RESISTANCE PROTEIN RPW8"/>
    <property type="match status" value="1"/>
</dbReference>
<feature type="domain" description="NB-ARC" evidence="2">
    <location>
        <begin position="4"/>
        <end position="144"/>
    </location>
</feature>
<proteinExistence type="predicted"/>
<dbReference type="InterPro" id="IPR002182">
    <property type="entry name" value="NB-ARC"/>
</dbReference>
<reference evidence="3 4" key="1">
    <citation type="journal article" date="2020" name="Mol. Biol. Evol.">
        <title>Distinct Expression and Methylation Patterns for Genes with Different Fates following a Single Whole-Genome Duplication in Flowering Plants.</title>
        <authorList>
            <person name="Shi T."/>
            <person name="Rahmani R.S."/>
            <person name="Gugger P.F."/>
            <person name="Wang M."/>
            <person name="Li H."/>
            <person name="Zhang Y."/>
            <person name="Li Z."/>
            <person name="Wang Q."/>
            <person name="Van de Peer Y."/>
            <person name="Marchal K."/>
            <person name="Chen J."/>
        </authorList>
    </citation>
    <scope>NUCLEOTIDE SEQUENCE [LARGE SCALE GENOMIC DNA]</scope>
    <source>
        <tissue evidence="3">Leaf</tissue>
    </source>
</reference>
<dbReference type="EMBL" id="DUZY01000001">
    <property type="protein sequence ID" value="DAD24412.1"/>
    <property type="molecule type" value="Genomic_DNA"/>
</dbReference>
<organism evidence="3 4">
    <name type="scientific">Nelumbo nucifera</name>
    <name type="common">Sacred lotus</name>
    <dbReference type="NCBI Taxonomy" id="4432"/>
    <lineage>
        <taxon>Eukaryota</taxon>
        <taxon>Viridiplantae</taxon>
        <taxon>Streptophyta</taxon>
        <taxon>Embryophyta</taxon>
        <taxon>Tracheophyta</taxon>
        <taxon>Spermatophyta</taxon>
        <taxon>Magnoliopsida</taxon>
        <taxon>Proteales</taxon>
        <taxon>Nelumbonaceae</taxon>
        <taxon>Nelumbo</taxon>
    </lineage>
</organism>
<dbReference type="Proteomes" id="UP000607653">
    <property type="component" value="Unassembled WGS sequence"/>
</dbReference>
<dbReference type="Pfam" id="PF00931">
    <property type="entry name" value="NB-ARC"/>
    <property type="match status" value="1"/>
</dbReference>
<protein>
    <recommendedName>
        <fullName evidence="2">NB-ARC domain-containing protein</fullName>
    </recommendedName>
</protein>
<sequence length="147" mass="17037">MKILLGRLVHKEERQLHVVSVVGMGGLGKATLAKQLYKHAEVGNHFQFRAWAFLSQQCIIRDVLQEIIENVTQPSDEEKERMRGKKEEELVKKLFKILKGKRYLIVVDDAWKTDYWDRLKPAFPDQEKGSKIILTTRNKGVGQYADT</sequence>
<keyword evidence="4" id="KW-1185">Reference proteome</keyword>
<evidence type="ECO:0000256" key="1">
    <source>
        <dbReference type="ARBA" id="ARBA00022821"/>
    </source>
</evidence>
<evidence type="ECO:0000313" key="4">
    <source>
        <dbReference type="Proteomes" id="UP000607653"/>
    </source>
</evidence>
<dbReference type="AlphaFoldDB" id="A0A822XWM5"/>
<dbReference type="Gene3D" id="3.40.50.300">
    <property type="entry name" value="P-loop containing nucleotide triphosphate hydrolases"/>
    <property type="match status" value="1"/>
</dbReference>
<evidence type="ECO:0000259" key="2">
    <source>
        <dbReference type="Pfam" id="PF00931"/>
    </source>
</evidence>
<name>A0A822XWM5_NELNU</name>
<dbReference type="GO" id="GO:0043531">
    <property type="term" value="F:ADP binding"/>
    <property type="evidence" value="ECO:0007669"/>
    <property type="project" value="InterPro"/>
</dbReference>
<dbReference type="FunFam" id="3.40.50.300:FF:001091">
    <property type="entry name" value="Probable disease resistance protein At1g61300"/>
    <property type="match status" value="1"/>
</dbReference>
<evidence type="ECO:0000313" key="3">
    <source>
        <dbReference type="EMBL" id="DAD24412.1"/>
    </source>
</evidence>
<comment type="caution">
    <text evidence="3">The sequence shown here is derived from an EMBL/GenBank/DDBJ whole genome shotgun (WGS) entry which is preliminary data.</text>
</comment>
<keyword evidence="1" id="KW-0611">Plant defense</keyword>
<dbReference type="GO" id="GO:0006952">
    <property type="term" value="P:defense response"/>
    <property type="evidence" value="ECO:0007669"/>
    <property type="project" value="UniProtKB-KW"/>
</dbReference>
<accession>A0A822XWM5</accession>